<keyword evidence="2" id="KW-1185">Reference proteome</keyword>
<dbReference type="AlphaFoldDB" id="A0A1E5LDN6"/>
<organism evidence="1 2">
    <name type="scientific">Bacillus solimangrovi</name>
    <dbReference type="NCBI Taxonomy" id="1305675"/>
    <lineage>
        <taxon>Bacteria</taxon>
        <taxon>Bacillati</taxon>
        <taxon>Bacillota</taxon>
        <taxon>Bacilli</taxon>
        <taxon>Bacillales</taxon>
        <taxon>Bacillaceae</taxon>
        <taxon>Bacillus</taxon>
    </lineage>
</organism>
<dbReference type="STRING" id="1305675.BFG57_02715"/>
<comment type="caution">
    <text evidence="1">The sequence shown here is derived from an EMBL/GenBank/DDBJ whole genome shotgun (WGS) entry which is preliminary data.</text>
</comment>
<name>A0A1E5LDN6_9BACI</name>
<dbReference type="Pfam" id="PF20074">
    <property type="entry name" value="DUF6470"/>
    <property type="match status" value="1"/>
</dbReference>
<sequence>MNLPKIQIQQTQAEIGIRQSRPQMTMRQPKAIIDINQPLPEIEIVNEFGKLSIDQSAAFAQADVKHIFERIQEWAQKGEQAALQATAKAAQEGTKLMRIENEGNPIVSIAAEDSVLYPTRGFQIGYVPKSTTDVKHHFERGEFQVKVQSYTPNISIKPQYPIIEIPKWQTDVYLKAKSSISFNVVGGKVDYQY</sequence>
<evidence type="ECO:0000313" key="2">
    <source>
        <dbReference type="Proteomes" id="UP000095209"/>
    </source>
</evidence>
<accession>A0A1E5LDN6</accession>
<dbReference type="Proteomes" id="UP000095209">
    <property type="component" value="Unassembled WGS sequence"/>
</dbReference>
<dbReference type="RefSeq" id="WP_069717742.1">
    <property type="nucleotide sequence ID" value="NZ_MJEH01000033.1"/>
</dbReference>
<dbReference type="EMBL" id="MJEH01000033">
    <property type="protein sequence ID" value="OEH92201.1"/>
    <property type="molecule type" value="Genomic_DNA"/>
</dbReference>
<evidence type="ECO:0000313" key="1">
    <source>
        <dbReference type="EMBL" id="OEH92201.1"/>
    </source>
</evidence>
<dbReference type="OrthoDB" id="2112831at2"/>
<gene>
    <name evidence="1" type="ORF">BFG57_02715</name>
</gene>
<proteinExistence type="predicted"/>
<dbReference type="InterPro" id="IPR045527">
    <property type="entry name" value="DUF6470"/>
</dbReference>
<protein>
    <submittedName>
        <fullName evidence="1">Uncharacterized protein</fullName>
    </submittedName>
</protein>
<reference evidence="1 2" key="1">
    <citation type="submission" date="2016-08" db="EMBL/GenBank/DDBJ databases">
        <title>Genome of Bacillus solimangrovi GH2-4.</title>
        <authorList>
            <person name="Lim S."/>
            <person name="Kim B.-C."/>
        </authorList>
    </citation>
    <scope>NUCLEOTIDE SEQUENCE [LARGE SCALE GENOMIC DNA]</scope>
    <source>
        <strain evidence="1 2">GH2-4</strain>
    </source>
</reference>